<organism evidence="2 3">
    <name type="scientific">Emiliania huxleyi (strain CCMP1516)</name>
    <dbReference type="NCBI Taxonomy" id="280463"/>
    <lineage>
        <taxon>Eukaryota</taxon>
        <taxon>Haptista</taxon>
        <taxon>Haptophyta</taxon>
        <taxon>Prymnesiophyceae</taxon>
        <taxon>Isochrysidales</taxon>
        <taxon>Noelaerhabdaceae</taxon>
        <taxon>Emiliania</taxon>
    </lineage>
</organism>
<dbReference type="EnsemblProtists" id="EOD10354">
    <property type="protein sequence ID" value="EOD10354"/>
    <property type="gene ID" value="EMIHUDRAFT_248421"/>
</dbReference>
<evidence type="ECO:0000256" key="1">
    <source>
        <dbReference type="SAM" id="SignalP"/>
    </source>
</evidence>
<protein>
    <submittedName>
        <fullName evidence="2">Uncharacterized protein</fullName>
    </submittedName>
</protein>
<evidence type="ECO:0000313" key="2">
    <source>
        <dbReference type="EnsemblProtists" id="EOD10354"/>
    </source>
</evidence>
<dbReference type="GeneID" id="17256507"/>
<dbReference type="HOGENOM" id="CLU_1296484_0_0_1"/>
<dbReference type="Proteomes" id="UP000013827">
    <property type="component" value="Unassembled WGS sequence"/>
</dbReference>
<proteinExistence type="predicted"/>
<name>A0A0D3IGG9_EMIH1</name>
<keyword evidence="3" id="KW-1185">Reference proteome</keyword>
<dbReference type="AlphaFoldDB" id="A0A0D3IGG9"/>
<keyword evidence="1" id="KW-0732">Signal</keyword>
<sequence>MLATFVLCSSFYIGPVARAPSSRVPATCWMNAKGEPNADKLDPKNNLVDPSLRPELPTGTAFDPAQPLGLSPFMGMPHTAHNEEAFKKKARPGEGKGAVTLGGWPPVKGSLEERVETARSAHSMAVEQRTAEIVQPDLALFCADDIDAEELTRRKAGARERAIEEAATLGALDQAYTKYAAMAKAQQEAEAAAAEAGAELEAILLRLEEEMYR</sequence>
<dbReference type="KEGG" id="ehx:EMIHUDRAFT_248421"/>
<reference evidence="3" key="1">
    <citation type="journal article" date="2013" name="Nature">
        <title>Pan genome of the phytoplankton Emiliania underpins its global distribution.</title>
        <authorList>
            <person name="Read B.A."/>
            <person name="Kegel J."/>
            <person name="Klute M.J."/>
            <person name="Kuo A."/>
            <person name="Lefebvre S.C."/>
            <person name="Maumus F."/>
            <person name="Mayer C."/>
            <person name="Miller J."/>
            <person name="Monier A."/>
            <person name="Salamov A."/>
            <person name="Young J."/>
            <person name="Aguilar M."/>
            <person name="Claverie J.M."/>
            <person name="Frickenhaus S."/>
            <person name="Gonzalez K."/>
            <person name="Herman E.K."/>
            <person name="Lin Y.C."/>
            <person name="Napier J."/>
            <person name="Ogata H."/>
            <person name="Sarno A.F."/>
            <person name="Shmutz J."/>
            <person name="Schroeder D."/>
            <person name="de Vargas C."/>
            <person name="Verret F."/>
            <person name="von Dassow P."/>
            <person name="Valentin K."/>
            <person name="Van de Peer Y."/>
            <person name="Wheeler G."/>
            <person name="Dacks J.B."/>
            <person name="Delwiche C.F."/>
            <person name="Dyhrman S.T."/>
            <person name="Glockner G."/>
            <person name="John U."/>
            <person name="Richards T."/>
            <person name="Worden A.Z."/>
            <person name="Zhang X."/>
            <person name="Grigoriev I.V."/>
            <person name="Allen A.E."/>
            <person name="Bidle K."/>
            <person name="Borodovsky M."/>
            <person name="Bowler C."/>
            <person name="Brownlee C."/>
            <person name="Cock J.M."/>
            <person name="Elias M."/>
            <person name="Gladyshev V.N."/>
            <person name="Groth M."/>
            <person name="Guda C."/>
            <person name="Hadaegh A."/>
            <person name="Iglesias-Rodriguez M.D."/>
            <person name="Jenkins J."/>
            <person name="Jones B.M."/>
            <person name="Lawson T."/>
            <person name="Leese F."/>
            <person name="Lindquist E."/>
            <person name="Lobanov A."/>
            <person name="Lomsadze A."/>
            <person name="Malik S.B."/>
            <person name="Marsh M.E."/>
            <person name="Mackinder L."/>
            <person name="Mock T."/>
            <person name="Mueller-Roeber B."/>
            <person name="Pagarete A."/>
            <person name="Parker M."/>
            <person name="Probert I."/>
            <person name="Quesneville H."/>
            <person name="Raines C."/>
            <person name="Rensing S.A."/>
            <person name="Riano-Pachon D.M."/>
            <person name="Richier S."/>
            <person name="Rokitta S."/>
            <person name="Shiraiwa Y."/>
            <person name="Soanes D.M."/>
            <person name="van der Giezen M."/>
            <person name="Wahlund T.M."/>
            <person name="Williams B."/>
            <person name="Wilson W."/>
            <person name="Wolfe G."/>
            <person name="Wurch L.L."/>
        </authorList>
    </citation>
    <scope>NUCLEOTIDE SEQUENCE</scope>
</reference>
<accession>A0A0D3IGG9</accession>
<dbReference type="RefSeq" id="XP_005762783.1">
    <property type="nucleotide sequence ID" value="XM_005762726.1"/>
</dbReference>
<reference evidence="2" key="2">
    <citation type="submission" date="2024-10" db="UniProtKB">
        <authorList>
            <consortium name="EnsemblProtists"/>
        </authorList>
    </citation>
    <scope>IDENTIFICATION</scope>
</reference>
<feature type="chain" id="PRO_5044247015" evidence="1">
    <location>
        <begin position="19"/>
        <end position="213"/>
    </location>
</feature>
<evidence type="ECO:0000313" key="3">
    <source>
        <dbReference type="Proteomes" id="UP000013827"/>
    </source>
</evidence>
<feature type="signal peptide" evidence="1">
    <location>
        <begin position="1"/>
        <end position="18"/>
    </location>
</feature>
<dbReference type="PaxDb" id="2903-EOD10354"/>